<dbReference type="Gene3D" id="3.50.50.60">
    <property type="entry name" value="FAD/NAD(P)-binding domain"/>
    <property type="match status" value="2"/>
</dbReference>
<reference evidence="4 5" key="1">
    <citation type="submission" date="2023-02" db="EMBL/GenBank/DDBJ databases">
        <title>LHISI_Scaffold_Assembly.</title>
        <authorList>
            <person name="Stuart O.P."/>
            <person name="Cleave R."/>
            <person name="Magrath M.J.L."/>
            <person name="Mikheyev A.S."/>
        </authorList>
    </citation>
    <scope>NUCLEOTIDE SEQUENCE [LARGE SCALE GENOMIC DNA]</scope>
    <source>
        <strain evidence="4">Daus_M_001</strain>
        <tissue evidence="4">Leg muscle</tissue>
    </source>
</reference>
<sequence length="463" mass="52166">MLPAWLVTGPTTVILYVFYVIFYHDLEYAIWLYRPDIVDTSGRVGDLQELQNHFQDGYDVIVVGARTAGCVVANRLSEVKGWKVLLLKTGHDETLVGEVPAMMTTYQTTTTDWMYKTEPDPGYCRAMVDGRCTWHSGKVLGGTSAVNAMVYIRGNKRDYDKWECMGMRIGSLRDSPYHGAGGYLTVEDTAKAFLRPVKDHPNLDVSLVCHVECIIIDPFLKTVREVVFVKRGYRYHVPVHTEVIISAGVMNSPQILILSEIEPAKHLKELAISPVISDLKAGDNLEDNICTSGLVYSVEASLGTTLSNFLSFSELSDISSIADSPHYPDIVHYMSSMAENSDGGIIFKYMNGFTDDFYDKVYKPIAFRDSFTIWSCLMRPKSRGYLRLRSRNSKSPPLIYPKYMSHGDDVKVLMDGARFVKKLSKTSLVRKICAKLNPIKFLGCEHLEMMSDEYLECSLRAIL</sequence>
<dbReference type="Proteomes" id="UP001159363">
    <property type="component" value="Chromosome 12"/>
</dbReference>
<dbReference type="PANTHER" id="PTHR11552:SF227">
    <property type="entry name" value="GLUCOSE DEHYDROGENASE [FAD, QUINONE]-LIKE PROTEIN"/>
    <property type="match status" value="1"/>
</dbReference>
<accession>A0ABQ9GDP7</accession>
<dbReference type="InterPro" id="IPR036188">
    <property type="entry name" value="FAD/NAD-bd_sf"/>
</dbReference>
<evidence type="ECO:0000256" key="1">
    <source>
        <dbReference type="ARBA" id="ARBA00010790"/>
    </source>
</evidence>
<keyword evidence="5" id="KW-1185">Reference proteome</keyword>
<dbReference type="Pfam" id="PF00732">
    <property type="entry name" value="GMC_oxred_N"/>
    <property type="match status" value="2"/>
</dbReference>
<dbReference type="InterPro" id="IPR000172">
    <property type="entry name" value="GMC_OxRdtase_N"/>
</dbReference>
<organism evidence="4 5">
    <name type="scientific">Dryococelus australis</name>
    <dbReference type="NCBI Taxonomy" id="614101"/>
    <lineage>
        <taxon>Eukaryota</taxon>
        <taxon>Metazoa</taxon>
        <taxon>Ecdysozoa</taxon>
        <taxon>Arthropoda</taxon>
        <taxon>Hexapoda</taxon>
        <taxon>Insecta</taxon>
        <taxon>Pterygota</taxon>
        <taxon>Neoptera</taxon>
        <taxon>Polyneoptera</taxon>
        <taxon>Phasmatodea</taxon>
        <taxon>Verophasmatodea</taxon>
        <taxon>Anareolatae</taxon>
        <taxon>Phasmatidae</taxon>
        <taxon>Eurycanthinae</taxon>
        <taxon>Dryococelus</taxon>
    </lineage>
</organism>
<dbReference type="PANTHER" id="PTHR11552">
    <property type="entry name" value="GLUCOSE-METHANOL-CHOLINE GMC OXIDOREDUCTASE"/>
    <property type="match status" value="1"/>
</dbReference>
<gene>
    <name evidence="4" type="ORF">PR048_029323</name>
</gene>
<name>A0ABQ9GDP7_9NEOP</name>
<comment type="caution">
    <text evidence="4">The sequence shown here is derived from an EMBL/GenBank/DDBJ whole genome shotgun (WGS) entry which is preliminary data.</text>
</comment>
<evidence type="ECO:0000313" key="5">
    <source>
        <dbReference type="Proteomes" id="UP001159363"/>
    </source>
</evidence>
<evidence type="ECO:0000259" key="3">
    <source>
        <dbReference type="PROSITE" id="PS00623"/>
    </source>
</evidence>
<proteinExistence type="inferred from homology"/>
<evidence type="ECO:0000256" key="2">
    <source>
        <dbReference type="RuleBase" id="RU003968"/>
    </source>
</evidence>
<comment type="similarity">
    <text evidence="1 2">Belongs to the GMC oxidoreductase family.</text>
</comment>
<dbReference type="Pfam" id="PF05199">
    <property type="entry name" value="GMC_oxred_C"/>
    <property type="match status" value="1"/>
</dbReference>
<dbReference type="EMBL" id="JARBHB010000013">
    <property type="protein sequence ID" value="KAJ8870302.1"/>
    <property type="molecule type" value="Genomic_DNA"/>
</dbReference>
<dbReference type="Gene3D" id="3.30.560.10">
    <property type="entry name" value="Glucose Oxidase, domain 3"/>
    <property type="match status" value="2"/>
</dbReference>
<dbReference type="InterPro" id="IPR007867">
    <property type="entry name" value="GMC_OxRtase_C"/>
</dbReference>
<dbReference type="SUPFAM" id="SSF54373">
    <property type="entry name" value="FAD-linked reductases, C-terminal domain"/>
    <property type="match status" value="1"/>
</dbReference>
<feature type="domain" description="Glucose-methanol-choline oxidoreductase N-terminal" evidence="3">
    <location>
        <begin position="137"/>
        <end position="160"/>
    </location>
</feature>
<dbReference type="PIRSF" id="PIRSF000137">
    <property type="entry name" value="Alcohol_oxidase"/>
    <property type="match status" value="1"/>
</dbReference>
<protein>
    <recommendedName>
        <fullName evidence="3">Glucose-methanol-choline oxidoreductase N-terminal domain-containing protein</fullName>
    </recommendedName>
</protein>
<keyword evidence="2" id="KW-0274">FAD</keyword>
<dbReference type="PROSITE" id="PS00623">
    <property type="entry name" value="GMC_OXRED_1"/>
    <property type="match status" value="1"/>
</dbReference>
<dbReference type="SUPFAM" id="SSF51905">
    <property type="entry name" value="FAD/NAD(P)-binding domain"/>
    <property type="match status" value="1"/>
</dbReference>
<dbReference type="InterPro" id="IPR012132">
    <property type="entry name" value="GMC_OxRdtase"/>
</dbReference>
<evidence type="ECO:0000313" key="4">
    <source>
        <dbReference type="EMBL" id="KAJ8870302.1"/>
    </source>
</evidence>
<keyword evidence="2" id="KW-0285">Flavoprotein</keyword>